<dbReference type="PANTHER" id="PTHR46932">
    <property type="entry name" value="HEAVY METAL-ASSOCIATED ISOPRENYLATED PLANT PROTEIN 47"/>
    <property type="match status" value="1"/>
</dbReference>
<dbReference type="KEGG" id="peu:105140450"/>
<dbReference type="AlphaFoldDB" id="A0AAJ6Y7X5"/>
<accession>A0AAJ6Y7X5</accession>
<dbReference type="GeneID" id="105140450"/>
<dbReference type="RefSeq" id="XP_011045596.1">
    <property type="nucleotide sequence ID" value="XM_011047294.1"/>
</dbReference>
<evidence type="ECO:0000313" key="1">
    <source>
        <dbReference type="Proteomes" id="UP000694918"/>
    </source>
</evidence>
<keyword evidence="1" id="KW-1185">Reference proteome</keyword>
<dbReference type="InterPro" id="IPR042885">
    <property type="entry name" value="HIPP47/16"/>
</dbReference>
<dbReference type="Gene3D" id="3.30.70.100">
    <property type="match status" value="1"/>
</dbReference>
<name>A0AAJ6Y7X5_POPEU</name>
<gene>
    <name evidence="2" type="primary">LOC105140450</name>
</gene>
<sequence length="118" mass="13372">MKQKIVMEVSMNSSKHRTKAMKIAAVANGVNSVEIEGSDKVVVTGDEVDSVKLARALKKKFGHVMIVSVKEEKEEKEEKNSEEKDVLSWPNNYFHHYPPTLVYEDIYSPRQPPPCSIL</sequence>
<reference evidence="2" key="1">
    <citation type="submission" date="2025-08" db="UniProtKB">
        <authorList>
            <consortium name="RefSeq"/>
        </authorList>
    </citation>
    <scope>IDENTIFICATION</scope>
</reference>
<protein>
    <submittedName>
        <fullName evidence="2">Uncharacterized protein LOC105140450</fullName>
    </submittedName>
</protein>
<dbReference type="PANTHER" id="PTHR46932:SF12">
    <property type="entry name" value="HEAVY METAL-ASSOCIATED ISOPRENYLATED PLANT PROTEIN 47"/>
    <property type="match status" value="1"/>
</dbReference>
<dbReference type="Proteomes" id="UP000694918">
    <property type="component" value="Unplaced"/>
</dbReference>
<organism evidence="1 2">
    <name type="scientific">Populus euphratica</name>
    <name type="common">Euphrates poplar</name>
    <dbReference type="NCBI Taxonomy" id="75702"/>
    <lineage>
        <taxon>Eukaryota</taxon>
        <taxon>Viridiplantae</taxon>
        <taxon>Streptophyta</taxon>
        <taxon>Embryophyta</taxon>
        <taxon>Tracheophyta</taxon>
        <taxon>Spermatophyta</taxon>
        <taxon>Magnoliopsida</taxon>
        <taxon>eudicotyledons</taxon>
        <taxon>Gunneridae</taxon>
        <taxon>Pentapetalae</taxon>
        <taxon>rosids</taxon>
        <taxon>fabids</taxon>
        <taxon>Malpighiales</taxon>
        <taxon>Salicaceae</taxon>
        <taxon>Saliceae</taxon>
        <taxon>Populus</taxon>
    </lineage>
</organism>
<proteinExistence type="predicted"/>
<evidence type="ECO:0000313" key="2">
    <source>
        <dbReference type="RefSeq" id="XP_011045596.1"/>
    </source>
</evidence>